<dbReference type="PANTHER" id="PTHR11669:SF8">
    <property type="entry name" value="DNA POLYMERASE III SUBUNIT DELTA"/>
    <property type="match status" value="1"/>
</dbReference>
<evidence type="ECO:0000259" key="2">
    <source>
        <dbReference type="SMART" id="SM00382"/>
    </source>
</evidence>
<dbReference type="Gene3D" id="3.40.50.300">
    <property type="entry name" value="P-loop containing nucleotide triphosphate hydrolases"/>
    <property type="match status" value="1"/>
</dbReference>
<evidence type="ECO:0000256" key="1">
    <source>
        <dbReference type="SAM" id="MobiDB-lite"/>
    </source>
</evidence>
<protein>
    <submittedName>
        <fullName evidence="3">DNA polymerase-3 subunit delta</fullName>
        <ecNumber evidence="3">2.7.7.7</ecNumber>
    </submittedName>
</protein>
<feature type="compositionally biased region" description="Low complexity" evidence="1">
    <location>
        <begin position="7"/>
        <end position="31"/>
    </location>
</feature>
<dbReference type="SUPFAM" id="SSF52540">
    <property type="entry name" value="P-loop containing nucleoside triphosphate hydrolases"/>
    <property type="match status" value="1"/>
</dbReference>
<dbReference type="GO" id="GO:0006261">
    <property type="term" value="P:DNA-templated DNA replication"/>
    <property type="evidence" value="ECO:0007669"/>
    <property type="project" value="TreeGrafter"/>
</dbReference>
<dbReference type="InterPro" id="IPR050238">
    <property type="entry name" value="DNA_Rep/Repair_Clamp_Loader"/>
</dbReference>
<dbReference type="Pfam" id="PF13177">
    <property type="entry name" value="DNA_pol3_delta2"/>
    <property type="match status" value="1"/>
</dbReference>
<proteinExistence type="predicted"/>
<keyword evidence="3" id="KW-0808">Transferase</keyword>
<sequence length="425" mass="45645">MTRHTQAPSEAETSRAASTSSAAASAPGSAPARVELTGVWADLIGQERAVEPLMAAAASTTPHHAWLVTGPPGSGRSNAALAFAAALNCPHTEIEPRGCGTCRSCTLAAAGSHPDITRIATDKSVITIQEARDIVRRAYDRPTSGRFRVIVIEDADRMAERTTNVLLKAVEEPPPHTIWVLCTPSPGDVLVTIRSRCRLVSLRLPDPEDVARLLTERDGFAPEIARRAALAAQSHIGIARRLASDQDARARRHEIVTLPSRLTSVSAGMQAAAHLVALADSEAEASLAVRNEREKEELRRQLGLESDAAIPPALRAQFKRLEDEQARRGKRSRNDYYDRALTDLISWYRDLLIIQTGGTNLVNVDLADSLAATAAATPPESTLEAMETINATRRRLVTTNVAAAQAIEAMMMALLSAPAAAAPRR</sequence>
<dbReference type="PANTHER" id="PTHR11669">
    <property type="entry name" value="REPLICATION FACTOR C / DNA POLYMERASE III GAMMA-TAU SUBUNIT"/>
    <property type="match status" value="1"/>
</dbReference>
<reference evidence="3" key="1">
    <citation type="submission" date="2023-07" db="EMBL/GenBank/DDBJ databases">
        <title>Sequencing the genomes of 1000 actinobacteria strains.</title>
        <authorList>
            <person name="Klenk H.-P."/>
        </authorList>
    </citation>
    <scope>NUCLEOTIDE SEQUENCE</scope>
    <source>
        <strain evidence="3">DSM 13988</strain>
    </source>
</reference>
<comment type="caution">
    <text evidence="3">The sequence shown here is derived from an EMBL/GenBank/DDBJ whole genome shotgun (WGS) entry which is preliminary data.</text>
</comment>
<evidence type="ECO:0000313" key="4">
    <source>
        <dbReference type="Proteomes" id="UP001247307"/>
    </source>
</evidence>
<dbReference type="SMART" id="SM00382">
    <property type="entry name" value="AAA"/>
    <property type="match status" value="1"/>
</dbReference>
<keyword evidence="3" id="KW-0548">Nucleotidyltransferase</keyword>
<dbReference type="GO" id="GO:0003887">
    <property type="term" value="F:DNA-directed DNA polymerase activity"/>
    <property type="evidence" value="ECO:0007669"/>
    <property type="project" value="UniProtKB-EC"/>
</dbReference>
<feature type="region of interest" description="Disordered" evidence="1">
    <location>
        <begin position="1"/>
        <end position="31"/>
    </location>
</feature>
<evidence type="ECO:0000313" key="3">
    <source>
        <dbReference type="EMBL" id="MDR6891775.1"/>
    </source>
</evidence>
<dbReference type="InterPro" id="IPR027417">
    <property type="entry name" value="P-loop_NTPase"/>
</dbReference>
<dbReference type="RefSeq" id="WP_309849930.1">
    <property type="nucleotide sequence ID" value="NZ_BAAAIU010000042.1"/>
</dbReference>
<organism evidence="3 4">
    <name type="scientific">Falsarthrobacter nasiphocae</name>
    <dbReference type="NCBI Taxonomy" id="189863"/>
    <lineage>
        <taxon>Bacteria</taxon>
        <taxon>Bacillati</taxon>
        <taxon>Actinomycetota</taxon>
        <taxon>Actinomycetes</taxon>
        <taxon>Micrococcales</taxon>
        <taxon>Micrococcaceae</taxon>
        <taxon>Falsarthrobacter</taxon>
    </lineage>
</organism>
<feature type="domain" description="AAA+ ATPase" evidence="2">
    <location>
        <begin position="62"/>
        <end position="205"/>
    </location>
</feature>
<dbReference type="EMBL" id="JAVDUI010000001">
    <property type="protein sequence ID" value="MDR6891775.1"/>
    <property type="molecule type" value="Genomic_DNA"/>
</dbReference>
<dbReference type="Proteomes" id="UP001247307">
    <property type="component" value="Unassembled WGS sequence"/>
</dbReference>
<keyword evidence="4" id="KW-1185">Reference proteome</keyword>
<dbReference type="EC" id="2.7.7.7" evidence="3"/>
<name>A0AAE4C7V6_9MICC</name>
<gene>
    <name evidence="3" type="ORF">J2S35_000715</name>
</gene>
<dbReference type="NCBIfam" id="NF005926">
    <property type="entry name" value="PRK07940.1"/>
    <property type="match status" value="1"/>
</dbReference>
<accession>A0AAE4C7V6</accession>
<dbReference type="AlphaFoldDB" id="A0AAE4C7V6"/>
<dbReference type="InterPro" id="IPR003593">
    <property type="entry name" value="AAA+_ATPase"/>
</dbReference>